<evidence type="ECO:0000313" key="2">
    <source>
        <dbReference type="EMBL" id="CAH3152683.1"/>
    </source>
</evidence>
<proteinExistence type="predicted"/>
<dbReference type="Proteomes" id="UP001159428">
    <property type="component" value="Unassembled WGS sequence"/>
</dbReference>
<evidence type="ECO:0000256" key="1">
    <source>
        <dbReference type="SAM" id="SignalP"/>
    </source>
</evidence>
<dbReference type="Gene3D" id="3.60.10.10">
    <property type="entry name" value="Endonuclease/exonuclease/phosphatase"/>
    <property type="match status" value="1"/>
</dbReference>
<evidence type="ECO:0000313" key="3">
    <source>
        <dbReference type="Proteomes" id="UP001159428"/>
    </source>
</evidence>
<keyword evidence="1" id="KW-0732">Signal</keyword>
<dbReference type="AlphaFoldDB" id="A0AAU9XNB0"/>
<comment type="caution">
    <text evidence="2">The sequence shown here is derived from an EMBL/GenBank/DDBJ whole genome shotgun (WGS) entry which is preliminary data.</text>
</comment>
<gene>
    <name evidence="2" type="ORF">PMEA_00026792</name>
</gene>
<reference evidence="2 3" key="1">
    <citation type="submission" date="2022-05" db="EMBL/GenBank/DDBJ databases">
        <authorList>
            <consortium name="Genoscope - CEA"/>
            <person name="William W."/>
        </authorList>
    </citation>
    <scope>NUCLEOTIDE SEQUENCE [LARGE SCALE GENOMIC DNA]</scope>
</reference>
<feature type="chain" id="PRO_5043807232" evidence="1">
    <location>
        <begin position="25"/>
        <end position="344"/>
    </location>
</feature>
<dbReference type="InterPro" id="IPR036691">
    <property type="entry name" value="Endo/exonu/phosph_ase_sf"/>
</dbReference>
<organism evidence="2 3">
    <name type="scientific">Pocillopora meandrina</name>
    <dbReference type="NCBI Taxonomy" id="46732"/>
    <lineage>
        <taxon>Eukaryota</taxon>
        <taxon>Metazoa</taxon>
        <taxon>Cnidaria</taxon>
        <taxon>Anthozoa</taxon>
        <taxon>Hexacorallia</taxon>
        <taxon>Scleractinia</taxon>
        <taxon>Astrocoeniina</taxon>
        <taxon>Pocilloporidae</taxon>
        <taxon>Pocillopora</taxon>
    </lineage>
</organism>
<dbReference type="EMBL" id="CALNXJ010000051">
    <property type="protein sequence ID" value="CAH3152683.1"/>
    <property type="molecule type" value="Genomic_DNA"/>
</dbReference>
<accession>A0AAU9XNB0</accession>
<keyword evidence="3" id="KW-1185">Reference proteome</keyword>
<sequence length="344" mass="38836">MAATRILAPLLLLLCLHLEKPIIQENLPSFLLSVRKACCGDSGVRDDAVFRHGPCSCVRFVTRRSRHARLRYSVLVWHKHGLLTIASSEQDICLDICICMDVESNPGPDNRFDRLKPMPAVVQKLKMFNLYRYRGCRGGSWRRELGVEVGKVSSGESRDEKSIPVIFSIRGDVSSSIRARDMKNLVPIPKRKQNPVSRTVSEFAVPKFLFTNICSLAKTKNRVRAAVALEANLNNKDIDVCIVSETHLKPEMPDAIVNIPGYYIFRRDRNWSGLDKRSKGGIVIYARSNLNIIDVYRSKLYELLYVIFKLPSGHLLLTKNRRTLAKAPVGSRGGKLVPTTQQFC</sequence>
<feature type="signal peptide" evidence="1">
    <location>
        <begin position="1"/>
        <end position="24"/>
    </location>
</feature>
<protein>
    <submittedName>
        <fullName evidence="2">Uncharacterized protein</fullName>
    </submittedName>
</protein>
<name>A0AAU9XNB0_9CNID</name>